<keyword evidence="10" id="KW-1207">Sterol metabolism</keyword>
<dbReference type="GO" id="GO:0016126">
    <property type="term" value="P:sterol biosynthetic process"/>
    <property type="evidence" value="ECO:0007669"/>
    <property type="project" value="UniProtKB-KW"/>
</dbReference>
<name>A0A9W8B0F7_9FUNG</name>
<dbReference type="OrthoDB" id="58557at2759"/>
<keyword evidence="17" id="KW-1185">Reference proteome</keyword>
<evidence type="ECO:0000259" key="15">
    <source>
        <dbReference type="PROSITE" id="PS51751"/>
    </source>
</evidence>
<dbReference type="GO" id="GO:0016020">
    <property type="term" value="C:membrane"/>
    <property type="evidence" value="ECO:0007669"/>
    <property type="project" value="UniProtKB-SubCell"/>
</dbReference>
<evidence type="ECO:0000256" key="13">
    <source>
        <dbReference type="PROSITE-ProRule" id="PRU01087"/>
    </source>
</evidence>
<feature type="transmembrane region" description="Helical" evidence="14">
    <location>
        <begin position="63"/>
        <end position="82"/>
    </location>
</feature>
<evidence type="ECO:0000313" key="17">
    <source>
        <dbReference type="Proteomes" id="UP001150925"/>
    </source>
</evidence>
<keyword evidence="7" id="KW-0756">Sterol biosynthesis</keyword>
<evidence type="ECO:0000256" key="7">
    <source>
        <dbReference type="ARBA" id="ARBA00023011"/>
    </source>
</evidence>
<evidence type="ECO:0000256" key="6">
    <source>
        <dbReference type="ARBA" id="ARBA00022989"/>
    </source>
</evidence>
<keyword evidence="11" id="KW-0753">Steroid metabolism</keyword>
<evidence type="ECO:0000256" key="1">
    <source>
        <dbReference type="ARBA" id="ARBA00004141"/>
    </source>
</evidence>
<dbReference type="Pfam" id="PF05241">
    <property type="entry name" value="EBP"/>
    <property type="match status" value="1"/>
</dbReference>
<dbReference type="InterPro" id="IPR007905">
    <property type="entry name" value="EBP"/>
</dbReference>
<evidence type="ECO:0000256" key="11">
    <source>
        <dbReference type="ARBA" id="ARBA00023221"/>
    </source>
</evidence>
<evidence type="ECO:0000256" key="8">
    <source>
        <dbReference type="ARBA" id="ARBA00023098"/>
    </source>
</evidence>
<feature type="transmembrane region" description="Helical" evidence="14">
    <location>
        <begin position="185"/>
        <end position="205"/>
    </location>
</feature>
<keyword evidence="8" id="KW-0443">Lipid metabolism</keyword>
<proteinExistence type="inferred from homology"/>
<keyword evidence="5" id="KW-0752">Steroid biosynthesis</keyword>
<dbReference type="GO" id="GO:0005783">
    <property type="term" value="C:endoplasmic reticulum"/>
    <property type="evidence" value="ECO:0007669"/>
    <property type="project" value="TreeGrafter"/>
</dbReference>
<evidence type="ECO:0000313" key="16">
    <source>
        <dbReference type="EMBL" id="KAJ1969909.1"/>
    </source>
</evidence>
<evidence type="ECO:0000256" key="5">
    <source>
        <dbReference type="ARBA" id="ARBA00022955"/>
    </source>
</evidence>
<protein>
    <recommendedName>
        <fullName evidence="15">EXPERA domain-containing protein</fullName>
    </recommendedName>
</protein>
<feature type="domain" description="EXPERA" evidence="15">
    <location>
        <begin position="64"/>
        <end position="206"/>
    </location>
</feature>
<keyword evidence="9 13" id="KW-0472">Membrane</keyword>
<comment type="caution">
    <text evidence="16">The sequence shown here is derived from an EMBL/GenBank/DDBJ whole genome shotgun (WGS) entry which is preliminary data.</text>
</comment>
<organism evidence="16 17">
    <name type="scientific">Dispira parvispora</name>
    <dbReference type="NCBI Taxonomy" id="1520584"/>
    <lineage>
        <taxon>Eukaryota</taxon>
        <taxon>Fungi</taxon>
        <taxon>Fungi incertae sedis</taxon>
        <taxon>Zoopagomycota</taxon>
        <taxon>Kickxellomycotina</taxon>
        <taxon>Dimargaritomycetes</taxon>
        <taxon>Dimargaritales</taxon>
        <taxon>Dimargaritaceae</taxon>
        <taxon>Dispira</taxon>
    </lineage>
</organism>
<evidence type="ECO:0000256" key="9">
    <source>
        <dbReference type="ARBA" id="ARBA00023136"/>
    </source>
</evidence>
<evidence type="ECO:0000256" key="10">
    <source>
        <dbReference type="ARBA" id="ARBA00023166"/>
    </source>
</evidence>
<dbReference type="GO" id="GO:0004769">
    <property type="term" value="F:steroid Delta-isomerase activity"/>
    <property type="evidence" value="ECO:0007669"/>
    <property type="project" value="TreeGrafter"/>
</dbReference>
<comment type="subcellular location">
    <subcellularLocation>
        <location evidence="1">Membrane</location>
        <topology evidence="1">Multi-pass membrane protein</topology>
    </subcellularLocation>
</comment>
<evidence type="ECO:0000256" key="2">
    <source>
        <dbReference type="ARBA" id="ARBA00008337"/>
    </source>
</evidence>
<evidence type="ECO:0000256" key="4">
    <source>
        <dbReference type="ARBA" id="ARBA00022692"/>
    </source>
</evidence>
<keyword evidence="12" id="KW-0413">Isomerase</keyword>
<comment type="similarity">
    <text evidence="2">Belongs to the EBP family.</text>
</comment>
<reference evidence="16" key="1">
    <citation type="submission" date="2022-07" db="EMBL/GenBank/DDBJ databases">
        <title>Phylogenomic reconstructions and comparative analyses of Kickxellomycotina fungi.</title>
        <authorList>
            <person name="Reynolds N.K."/>
            <person name="Stajich J.E."/>
            <person name="Barry K."/>
            <person name="Grigoriev I.V."/>
            <person name="Crous P."/>
            <person name="Smith M.E."/>
        </authorList>
    </citation>
    <scope>NUCLEOTIDE SEQUENCE</scope>
    <source>
        <strain evidence="16">RSA 1196</strain>
    </source>
</reference>
<keyword evidence="4 13" id="KW-0812">Transmembrane</keyword>
<gene>
    <name evidence="16" type="ORF">IWQ62_000310</name>
</gene>
<evidence type="ECO:0000256" key="3">
    <source>
        <dbReference type="ARBA" id="ARBA00022516"/>
    </source>
</evidence>
<accession>A0A9W8B0F7</accession>
<keyword evidence="3" id="KW-0444">Lipid biosynthesis</keyword>
<evidence type="ECO:0000256" key="12">
    <source>
        <dbReference type="ARBA" id="ARBA00023235"/>
    </source>
</evidence>
<dbReference type="InterPro" id="IPR033118">
    <property type="entry name" value="EXPERA"/>
</dbReference>
<dbReference type="PANTHER" id="PTHR14207:SF0">
    <property type="entry name" value="3-BETA-HYDROXYSTEROID-DELTA(8),DELTA(7)-ISOMERASE"/>
    <property type="match status" value="1"/>
</dbReference>
<dbReference type="Proteomes" id="UP001150925">
    <property type="component" value="Unassembled WGS sequence"/>
</dbReference>
<evidence type="ECO:0000256" key="14">
    <source>
        <dbReference type="SAM" id="Phobius"/>
    </source>
</evidence>
<dbReference type="GO" id="GO:0000247">
    <property type="term" value="F:C-8 sterol isomerase activity"/>
    <property type="evidence" value="ECO:0007669"/>
    <property type="project" value="TreeGrafter"/>
</dbReference>
<dbReference type="PROSITE" id="PS51751">
    <property type="entry name" value="EXPERA"/>
    <property type="match status" value="1"/>
</dbReference>
<feature type="transmembrane region" description="Helical" evidence="14">
    <location>
        <begin position="120"/>
        <end position="144"/>
    </location>
</feature>
<dbReference type="PANTHER" id="PTHR14207">
    <property type="entry name" value="STEROL ISOMERASE"/>
    <property type="match status" value="1"/>
</dbReference>
<sequence length="230" mass="25967">MDNVAFESGSGLSHPYFPVALNLPHYAANSLNMYQLLGAFGLGVVAVIGMGSILLARRPHLSWLARITFLWFLISGCIHFFFEGYFVYNHATLAGDQTLFGQLWKEYSLSDSRYLSSDSFVLLMELVTAVFDGPLCFLTAYAILNDSPLRYITQLMVSLAQIYGDVLYYTTTLFEGSPHCTPHPYYFWFYFVTLNAIWIIVPTLLGCQACQQLYRAVARTQALDGKKKVQ</sequence>
<dbReference type="AlphaFoldDB" id="A0A9W8B0F7"/>
<feature type="transmembrane region" description="Helical" evidence="14">
    <location>
        <begin position="33"/>
        <end position="56"/>
    </location>
</feature>
<dbReference type="GO" id="GO:0047750">
    <property type="term" value="F:cholestenol delta-isomerase activity"/>
    <property type="evidence" value="ECO:0007669"/>
    <property type="project" value="InterPro"/>
</dbReference>
<feature type="transmembrane region" description="Helical" evidence="14">
    <location>
        <begin position="151"/>
        <end position="170"/>
    </location>
</feature>
<keyword evidence="6 13" id="KW-1133">Transmembrane helix</keyword>
<dbReference type="EMBL" id="JANBPY010000014">
    <property type="protein sequence ID" value="KAJ1969909.1"/>
    <property type="molecule type" value="Genomic_DNA"/>
</dbReference>